<gene>
    <name evidence="2" type="ORF">SAMN05660642_00958</name>
</gene>
<sequence>MLQIERAAVDALHRAGSAEELADLIHEAIRLEFSTIPPYLTAMLSLKPGTNRDIWRDVHDVVVDEMLHMAIGCNLLNALGRTPAIARAEFVPRYPSTLPLGIGTGLVVGLLPFSRDLVKQVFMEIEEPEDPLVFPAHHSLAAEGATFATIGEFYRTLRSKLIDLGDDVFVGDPARQLVSPRWFPTERLFAITDVDSAVRALTLVVEEGEGTGTAPVDPDGDVAHYYRFEAIWRGRRLVRDPTVPEGYSFTGPEYPFQPDGVWPLTANQRICDLDADTEACRRARQFQVTFTRLLMALQRVFDGEPERLDVAMGIMFELKIAGQVLAGLPAIVGGVPTGRTAGPVFGYAVVNE</sequence>
<dbReference type="InterPro" id="IPR026820">
    <property type="entry name" value="VioB/RebD_dom"/>
</dbReference>
<evidence type="ECO:0000313" key="3">
    <source>
        <dbReference type="Proteomes" id="UP000198680"/>
    </source>
</evidence>
<dbReference type="RefSeq" id="WP_091214496.1">
    <property type="nucleotide sequence ID" value="NZ_FNHE01000002.1"/>
</dbReference>
<protein>
    <submittedName>
        <fullName evidence="2">Ferritin-like</fullName>
    </submittedName>
</protein>
<feature type="domain" description="Iminophenyl-pyruvate dimer synthase" evidence="1">
    <location>
        <begin position="26"/>
        <end position="231"/>
    </location>
</feature>
<dbReference type="Gene3D" id="1.20.1260.10">
    <property type="match status" value="1"/>
</dbReference>
<dbReference type="Proteomes" id="UP000198680">
    <property type="component" value="Unassembled WGS sequence"/>
</dbReference>
<organism evidence="2 3">
    <name type="scientific">Geodermatophilus siccatus</name>
    <dbReference type="NCBI Taxonomy" id="1137991"/>
    <lineage>
        <taxon>Bacteria</taxon>
        <taxon>Bacillati</taxon>
        <taxon>Actinomycetota</taxon>
        <taxon>Actinomycetes</taxon>
        <taxon>Geodermatophilales</taxon>
        <taxon>Geodermatophilaceae</taxon>
        <taxon>Geodermatophilus</taxon>
    </lineage>
</organism>
<dbReference type="STRING" id="1137991.SAMN05660642_00958"/>
<dbReference type="EMBL" id="FNHE01000002">
    <property type="protein sequence ID" value="SDL83466.1"/>
    <property type="molecule type" value="Genomic_DNA"/>
</dbReference>
<dbReference type="Pfam" id="PF12902">
    <property type="entry name" value="Ferritin-like"/>
    <property type="match status" value="1"/>
</dbReference>
<dbReference type="PANTHER" id="PTHR34400:SF4">
    <property type="entry name" value="MEMBRANE PROTEIN"/>
    <property type="match status" value="1"/>
</dbReference>
<dbReference type="AlphaFoldDB" id="A0A1G9NAC1"/>
<dbReference type="InterPro" id="IPR012347">
    <property type="entry name" value="Ferritin-like"/>
</dbReference>
<dbReference type="OrthoDB" id="9800162at2"/>
<name>A0A1G9NAC1_9ACTN</name>
<accession>A0A1G9NAC1</accession>
<proteinExistence type="predicted"/>
<evidence type="ECO:0000259" key="1">
    <source>
        <dbReference type="Pfam" id="PF12902"/>
    </source>
</evidence>
<dbReference type="PANTHER" id="PTHR34400">
    <property type="match status" value="1"/>
</dbReference>
<reference evidence="3" key="1">
    <citation type="submission" date="2016-10" db="EMBL/GenBank/DDBJ databases">
        <authorList>
            <person name="Varghese N."/>
            <person name="Submissions S."/>
        </authorList>
    </citation>
    <scope>NUCLEOTIDE SEQUENCE [LARGE SCALE GENOMIC DNA]</scope>
    <source>
        <strain evidence="3">DSM 45419</strain>
    </source>
</reference>
<keyword evidence="3" id="KW-1185">Reference proteome</keyword>
<evidence type="ECO:0000313" key="2">
    <source>
        <dbReference type="EMBL" id="SDL83466.1"/>
    </source>
</evidence>